<dbReference type="FunFam" id="1.20.1250.20:FF:000145">
    <property type="entry name" value="Chromaffin granule amine transporter"/>
    <property type="match status" value="1"/>
</dbReference>
<dbReference type="OrthoDB" id="5086884at2759"/>
<feature type="transmembrane region" description="Helical" evidence="7">
    <location>
        <begin position="469"/>
        <end position="488"/>
    </location>
</feature>
<evidence type="ECO:0000256" key="6">
    <source>
        <dbReference type="SAM" id="MobiDB-lite"/>
    </source>
</evidence>
<keyword evidence="3 7" id="KW-0812">Transmembrane</keyword>
<name>A0A7M7KEX9_VARDE</name>
<dbReference type="RefSeq" id="XP_022664815.1">
    <property type="nucleotide sequence ID" value="XM_022809080.1"/>
</dbReference>
<accession>A0A7M7KEX9</accession>
<sequence length="546" mass="59212">MTVSGSQTTSGFQEILQRYRGDRKLVLVIVAVALLLDNMLLTSVVPIIPDFLYELHKRELLEENKTFFETTAFPVTTMTSTMSRENATDIPGPDLINTVTRTTTSGIIEIGSGSTLVPDQEPDRAESRRQKEREENLRHEMLKDENVEVGLLFASKPVVQALINPLVGEVTNRIGYTVPMFAGFVIMFLSTLVFAIGASYGTLFFARTLQGVGSACTSVAGMGMLADKFPDDRERGNAMAVAMGVGLALGVMIGPPYGGIMYEFVSRSAPFLVLAAVTLFDGLLQLAILQPSISQGNIEGASLSELLRDPYIVIAAGAITFANLGIAVLEPSLPLWLMDTMHTPKWQQGAVFLPASISYLIGTNLFGPLGHKLGRWLSTMVGLIIIGLSLLCIPMARNVNQLILPNAGIGFAIGMVDSSMMPMLGYLVDIRHTSVYGSVYAIGDAAFCVGFVLGPLVSSTVVKTLGFKALVYLTGIVCICYAPLLFVLRDPPTARDEGRSLVMGSTTLRYDTYTNEESPIEETKLSNMSNNQSKIQLQPQQQQFVH</sequence>
<evidence type="ECO:0000256" key="1">
    <source>
        <dbReference type="ARBA" id="ARBA00004141"/>
    </source>
</evidence>
<organism evidence="9 10">
    <name type="scientific">Varroa destructor</name>
    <name type="common">Honeybee mite</name>
    <dbReference type="NCBI Taxonomy" id="109461"/>
    <lineage>
        <taxon>Eukaryota</taxon>
        <taxon>Metazoa</taxon>
        <taxon>Ecdysozoa</taxon>
        <taxon>Arthropoda</taxon>
        <taxon>Chelicerata</taxon>
        <taxon>Arachnida</taxon>
        <taxon>Acari</taxon>
        <taxon>Parasitiformes</taxon>
        <taxon>Mesostigmata</taxon>
        <taxon>Gamasina</taxon>
        <taxon>Dermanyssoidea</taxon>
        <taxon>Varroidae</taxon>
        <taxon>Varroa</taxon>
    </lineage>
</organism>
<evidence type="ECO:0000256" key="5">
    <source>
        <dbReference type="ARBA" id="ARBA00023136"/>
    </source>
</evidence>
<dbReference type="GO" id="GO:0043195">
    <property type="term" value="C:terminal bouton"/>
    <property type="evidence" value="ECO:0007669"/>
    <property type="project" value="TreeGrafter"/>
</dbReference>
<feature type="transmembrane region" description="Helical" evidence="7">
    <location>
        <begin position="178"/>
        <end position="198"/>
    </location>
</feature>
<dbReference type="RefSeq" id="XP_022664814.1">
    <property type="nucleotide sequence ID" value="XM_022809079.1"/>
</dbReference>
<dbReference type="PANTHER" id="PTHR23506">
    <property type="entry name" value="GH10249P"/>
    <property type="match status" value="1"/>
</dbReference>
<keyword evidence="5 7" id="KW-0472">Membrane</keyword>
<dbReference type="EnsemblMetazoa" id="XM_022809079">
    <property type="protein sequence ID" value="XP_022664814"/>
    <property type="gene ID" value="LOC111251934"/>
</dbReference>
<dbReference type="AlphaFoldDB" id="A0A7M7KEX9"/>
<evidence type="ECO:0000259" key="8">
    <source>
        <dbReference type="PROSITE" id="PS50850"/>
    </source>
</evidence>
<feature type="domain" description="Major facilitator superfamily (MFS) profile" evidence="8">
    <location>
        <begin position="26"/>
        <end position="492"/>
    </location>
</feature>
<dbReference type="PANTHER" id="PTHR23506:SF23">
    <property type="entry name" value="GH10249P"/>
    <property type="match status" value="1"/>
</dbReference>
<dbReference type="EnsemblMetazoa" id="XM_022809081">
    <property type="protein sequence ID" value="XP_022664816"/>
    <property type="gene ID" value="LOC111251934"/>
</dbReference>
<dbReference type="FunCoup" id="A0A7M7KEX9">
    <property type="interactions" value="25"/>
</dbReference>
<dbReference type="GO" id="GO:0015842">
    <property type="term" value="P:aminergic neurotransmitter loading into synaptic vesicle"/>
    <property type="evidence" value="ECO:0007669"/>
    <property type="project" value="TreeGrafter"/>
</dbReference>
<protein>
    <recommendedName>
        <fullName evidence="8">Major facilitator superfamily (MFS) profile domain-containing protein</fullName>
    </recommendedName>
</protein>
<dbReference type="GeneID" id="111251934"/>
<dbReference type="InterPro" id="IPR036259">
    <property type="entry name" value="MFS_trans_sf"/>
</dbReference>
<dbReference type="RefSeq" id="XP_022664816.1">
    <property type="nucleotide sequence ID" value="XM_022809081.1"/>
</dbReference>
<dbReference type="OMA" id="FGWCVDR"/>
<dbReference type="InterPro" id="IPR050930">
    <property type="entry name" value="MFS_Vesicular_Transporter"/>
</dbReference>
<dbReference type="InterPro" id="IPR011701">
    <property type="entry name" value="MFS"/>
</dbReference>
<dbReference type="Pfam" id="PF07690">
    <property type="entry name" value="MFS_1"/>
    <property type="match status" value="1"/>
</dbReference>
<evidence type="ECO:0000256" key="3">
    <source>
        <dbReference type="ARBA" id="ARBA00022692"/>
    </source>
</evidence>
<feature type="region of interest" description="Disordered" evidence="6">
    <location>
        <begin position="111"/>
        <end position="135"/>
    </location>
</feature>
<keyword evidence="4 7" id="KW-1133">Transmembrane helix</keyword>
<dbReference type="InterPro" id="IPR020846">
    <property type="entry name" value="MFS_dom"/>
</dbReference>
<dbReference type="EnsemblMetazoa" id="XM_022809080">
    <property type="protein sequence ID" value="XP_022664815"/>
    <property type="gene ID" value="LOC111251934"/>
</dbReference>
<dbReference type="GO" id="GO:0030672">
    <property type="term" value="C:synaptic vesicle membrane"/>
    <property type="evidence" value="ECO:0007669"/>
    <property type="project" value="TreeGrafter"/>
</dbReference>
<evidence type="ECO:0000256" key="2">
    <source>
        <dbReference type="ARBA" id="ARBA00022448"/>
    </source>
</evidence>
<proteinExistence type="predicted"/>
<feature type="transmembrane region" description="Helical" evidence="7">
    <location>
        <begin position="435"/>
        <end position="457"/>
    </location>
</feature>
<reference evidence="9" key="1">
    <citation type="submission" date="2021-01" db="UniProtKB">
        <authorList>
            <consortium name="EnsemblMetazoa"/>
        </authorList>
    </citation>
    <scope>IDENTIFICATION</scope>
</reference>
<dbReference type="CDD" id="cd17384">
    <property type="entry name" value="MFS_SLC18A1_2_VAT1_2"/>
    <property type="match status" value="1"/>
</dbReference>
<evidence type="ECO:0000256" key="4">
    <source>
        <dbReference type="ARBA" id="ARBA00022989"/>
    </source>
</evidence>
<feature type="transmembrane region" description="Helical" evidence="7">
    <location>
        <begin position="269"/>
        <end position="289"/>
    </location>
</feature>
<evidence type="ECO:0000256" key="7">
    <source>
        <dbReference type="SAM" id="Phobius"/>
    </source>
</evidence>
<feature type="transmembrane region" description="Helical" evidence="7">
    <location>
        <begin position="204"/>
        <end position="226"/>
    </location>
</feature>
<dbReference type="Proteomes" id="UP000594260">
    <property type="component" value="Unplaced"/>
</dbReference>
<dbReference type="PROSITE" id="PS50850">
    <property type="entry name" value="MFS"/>
    <property type="match status" value="1"/>
</dbReference>
<keyword evidence="2" id="KW-0813">Transport</keyword>
<dbReference type="InParanoid" id="A0A7M7KEX9"/>
<dbReference type="SUPFAM" id="SSF103473">
    <property type="entry name" value="MFS general substrate transporter"/>
    <property type="match status" value="1"/>
</dbReference>
<feature type="transmembrane region" description="Helical" evidence="7">
    <location>
        <begin position="310"/>
        <end position="329"/>
    </location>
</feature>
<feature type="region of interest" description="Disordered" evidence="6">
    <location>
        <begin position="524"/>
        <end position="546"/>
    </location>
</feature>
<dbReference type="Gene3D" id="1.20.1250.20">
    <property type="entry name" value="MFS general substrate transporter like domains"/>
    <property type="match status" value="2"/>
</dbReference>
<feature type="transmembrane region" description="Helical" evidence="7">
    <location>
        <begin position="408"/>
        <end position="428"/>
    </location>
</feature>
<feature type="transmembrane region" description="Helical" evidence="7">
    <location>
        <begin position="25"/>
        <end position="48"/>
    </location>
</feature>
<feature type="transmembrane region" description="Helical" evidence="7">
    <location>
        <begin position="238"/>
        <end position="257"/>
    </location>
</feature>
<feature type="compositionally biased region" description="Basic and acidic residues" evidence="6">
    <location>
        <begin position="121"/>
        <end position="135"/>
    </location>
</feature>
<feature type="transmembrane region" description="Helical" evidence="7">
    <location>
        <begin position="376"/>
        <end position="396"/>
    </location>
</feature>
<feature type="compositionally biased region" description="Low complexity" evidence="6">
    <location>
        <begin position="532"/>
        <end position="546"/>
    </location>
</feature>
<evidence type="ECO:0000313" key="10">
    <source>
        <dbReference type="Proteomes" id="UP000594260"/>
    </source>
</evidence>
<evidence type="ECO:0000313" key="9">
    <source>
        <dbReference type="EnsemblMetazoa" id="XP_022664815"/>
    </source>
</evidence>
<keyword evidence="10" id="KW-1185">Reference proteome</keyword>
<feature type="transmembrane region" description="Helical" evidence="7">
    <location>
        <begin position="349"/>
        <end position="369"/>
    </location>
</feature>
<comment type="subcellular location">
    <subcellularLocation>
        <location evidence="1">Membrane</location>
        <topology evidence="1">Multi-pass membrane protein</topology>
    </subcellularLocation>
</comment>
<dbReference type="KEGG" id="vde:111251934"/>
<dbReference type="GO" id="GO:0005335">
    <property type="term" value="F:serotonin:sodium:chloride symporter activity"/>
    <property type="evidence" value="ECO:0007669"/>
    <property type="project" value="TreeGrafter"/>
</dbReference>